<name>A0AA96LTX9_9BACL</name>
<evidence type="ECO:0000256" key="2">
    <source>
        <dbReference type="ARBA" id="ARBA00023125"/>
    </source>
</evidence>
<evidence type="ECO:0000259" key="4">
    <source>
        <dbReference type="PROSITE" id="PS01124"/>
    </source>
</evidence>
<dbReference type="InterPro" id="IPR020449">
    <property type="entry name" value="Tscrpt_reg_AraC-type_HTH"/>
</dbReference>
<dbReference type="InterPro" id="IPR009057">
    <property type="entry name" value="Homeodomain-like_sf"/>
</dbReference>
<organism evidence="5 6">
    <name type="scientific">Paenibacillus roseopurpureus</name>
    <dbReference type="NCBI Taxonomy" id="2918901"/>
    <lineage>
        <taxon>Bacteria</taxon>
        <taxon>Bacillati</taxon>
        <taxon>Bacillota</taxon>
        <taxon>Bacilli</taxon>
        <taxon>Bacillales</taxon>
        <taxon>Paenibacillaceae</taxon>
        <taxon>Paenibacillus</taxon>
    </lineage>
</organism>
<dbReference type="Proteomes" id="UP001304650">
    <property type="component" value="Chromosome"/>
</dbReference>
<dbReference type="InterPro" id="IPR003313">
    <property type="entry name" value="AraC-bd"/>
</dbReference>
<dbReference type="SUPFAM" id="SSF46689">
    <property type="entry name" value="Homeodomain-like"/>
    <property type="match status" value="2"/>
</dbReference>
<dbReference type="PRINTS" id="PR00032">
    <property type="entry name" value="HTHARAC"/>
</dbReference>
<dbReference type="InterPro" id="IPR014710">
    <property type="entry name" value="RmlC-like_jellyroll"/>
</dbReference>
<accession>A0AA96LTX9</accession>
<dbReference type="SUPFAM" id="SSF51215">
    <property type="entry name" value="Regulatory protein AraC"/>
    <property type="match status" value="1"/>
</dbReference>
<dbReference type="PANTHER" id="PTHR43280:SF28">
    <property type="entry name" value="HTH-TYPE TRANSCRIPTIONAL ACTIVATOR RHAS"/>
    <property type="match status" value="1"/>
</dbReference>
<dbReference type="Pfam" id="PF12833">
    <property type="entry name" value="HTH_18"/>
    <property type="match status" value="1"/>
</dbReference>
<dbReference type="PROSITE" id="PS00041">
    <property type="entry name" value="HTH_ARAC_FAMILY_1"/>
    <property type="match status" value="1"/>
</dbReference>
<dbReference type="RefSeq" id="WP_314803184.1">
    <property type="nucleotide sequence ID" value="NZ_CP130319.1"/>
</dbReference>
<dbReference type="SMART" id="SM00342">
    <property type="entry name" value="HTH_ARAC"/>
    <property type="match status" value="1"/>
</dbReference>
<gene>
    <name evidence="5" type="ORF">MJB10_07720</name>
</gene>
<dbReference type="PROSITE" id="PS01124">
    <property type="entry name" value="HTH_ARAC_FAMILY_2"/>
    <property type="match status" value="1"/>
</dbReference>
<protein>
    <submittedName>
        <fullName evidence="5">AraC family transcriptional regulator</fullName>
    </submittedName>
</protein>
<keyword evidence="2" id="KW-0238">DNA-binding</keyword>
<evidence type="ECO:0000313" key="5">
    <source>
        <dbReference type="EMBL" id="WNR45973.1"/>
    </source>
</evidence>
<dbReference type="KEGG" id="proo:MJB10_07720"/>
<dbReference type="InterPro" id="IPR037923">
    <property type="entry name" value="HTH-like"/>
</dbReference>
<evidence type="ECO:0000256" key="1">
    <source>
        <dbReference type="ARBA" id="ARBA00023015"/>
    </source>
</evidence>
<dbReference type="EMBL" id="CP130319">
    <property type="protein sequence ID" value="WNR45973.1"/>
    <property type="molecule type" value="Genomic_DNA"/>
</dbReference>
<proteinExistence type="predicted"/>
<evidence type="ECO:0000313" key="6">
    <source>
        <dbReference type="Proteomes" id="UP001304650"/>
    </source>
</evidence>
<dbReference type="InterPro" id="IPR018062">
    <property type="entry name" value="HTH_AraC-typ_CS"/>
</dbReference>
<dbReference type="GO" id="GO:0043565">
    <property type="term" value="F:sequence-specific DNA binding"/>
    <property type="evidence" value="ECO:0007669"/>
    <property type="project" value="InterPro"/>
</dbReference>
<sequence>MIVDEGLIFEKDEGIIDFPLRVAYSDSTEVRNTGRFVYLHWHKEFEFSIITEGSMMMEIDGKPLFVQEGDVIIIHPNEIHSSYCMDNINCRLFGIIFSMGLLNSAQSDACQTKYVDPFLVGQYKFPSLIRNVPGWQAEVVANVKRIIEVYRQKPTGFEIQIKASLYLILAEIISNKAFTTSSQSSNNLNPHIEKLQKSIEYMERHYDNRIYIEEVAEVSGLSLERFFKFFKHFTGDTPVMYLTRHRIRIASQYLKYSDLSVLDIALKTGFENVSYFIKTFKKHHGMTPHAFRKSGHNNSL</sequence>
<dbReference type="AlphaFoldDB" id="A0AA96LTX9"/>
<dbReference type="GO" id="GO:0003700">
    <property type="term" value="F:DNA-binding transcription factor activity"/>
    <property type="evidence" value="ECO:0007669"/>
    <property type="project" value="InterPro"/>
</dbReference>
<reference evidence="5" key="1">
    <citation type="submission" date="2022-02" db="EMBL/GenBank/DDBJ databases">
        <title>Paenibacillus sp. MBLB1832 Whole Genome Shotgun Sequencing.</title>
        <authorList>
            <person name="Hwang C.Y."/>
            <person name="Cho E.-S."/>
            <person name="Seo M.-J."/>
        </authorList>
    </citation>
    <scope>NUCLEOTIDE SEQUENCE</scope>
    <source>
        <strain evidence="5">MBLB1832</strain>
    </source>
</reference>
<dbReference type="PANTHER" id="PTHR43280">
    <property type="entry name" value="ARAC-FAMILY TRANSCRIPTIONAL REGULATOR"/>
    <property type="match status" value="1"/>
</dbReference>
<dbReference type="InterPro" id="IPR018060">
    <property type="entry name" value="HTH_AraC"/>
</dbReference>
<dbReference type="Gene3D" id="2.60.120.10">
    <property type="entry name" value="Jelly Rolls"/>
    <property type="match status" value="1"/>
</dbReference>
<keyword evidence="1" id="KW-0805">Transcription regulation</keyword>
<dbReference type="Gene3D" id="1.10.10.60">
    <property type="entry name" value="Homeodomain-like"/>
    <property type="match status" value="2"/>
</dbReference>
<feature type="domain" description="HTH araC/xylS-type" evidence="4">
    <location>
        <begin position="196"/>
        <end position="294"/>
    </location>
</feature>
<evidence type="ECO:0000256" key="3">
    <source>
        <dbReference type="ARBA" id="ARBA00023163"/>
    </source>
</evidence>
<keyword evidence="3" id="KW-0804">Transcription</keyword>
<keyword evidence="6" id="KW-1185">Reference proteome</keyword>
<dbReference type="Pfam" id="PF02311">
    <property type="entry name" value="AraC_binding"/>
    <property type="match status" value="1"/>
</dbReference>